<dbReference type="OrthoDB" id="2019917at2759"/>
<keyword evidence="3" id="KW-0343">GTPase activation</keyword>
<dbReference type="Pfam" id="PF14656">
    <property type="entry name" value="RAB3GAP2_C"/>
    <property type="match status" value="1"/>
</dbReference>
<dbReference type="Proteomes" id="UP000789390">
    <property type="component" value="Unassembled WGS sequence"/>
</dbReference>
<comment type="caution">
    <text evidence="7">The sequence shown here is derived from an EMBL/GenBank/DDBJ whole genome shotgun (WGS) entry which is preliminary data.</text>
</comment>
<evidence type="ECO:0000256" key="3">
    <source>
        <dbReference type="ARBA" id="ARBA00022468"/>
    </source>
</evidence>
<dbReference type="GO" id="GO:0005096">
    <property type="term" value="F:GTPase activator activity"/>
    <property type="evidence" value="ECO:0007669"/>
    <property type="project" value="UniProtKB-KW"/>
</dbReference>
<evidence type="ECO:0000259" key="6">
    <source>
        <dbReference type="Pfam" id="PF14656"/>
    </source>
</evidence>
<sequence length="1359" mass="152589">MSCEIKFHSSIGELIKLKRILFPNQDAGDDDGESWSDDAWTWKTDFDDASEKNEDKNSNDWIQSCLISTSHQFGVIVIAHQDKYAVLSSKWEKKNDKEVRKYYVTYPISNTSDGVGEKITSVLCVPIKSLQKSSQGIPDWICVILGFHTGFVRMYTVNGDLLLTEAFHDEPVNHLKFHCSLVNPAKQELTVVYQKTLIIIEGIGLFNSLRVCRSHIAKGRALYGSSELHSQHPPLHYKKLGLQEQNRINDCFVLGTNSPSQFDHLMTASVAGGFQARYNNSPPVATGILSLGSLPYCAWHYAVEGSAAPLLSDVAYALASKVTSKLFSKTSGWLGWGGGATETGASKPKDKQVIEPATPVYPRYGLADSLREALSVSVSPNERLAAITDSLGRVTLIDLFRGVAVRMWKGYRDAQCGWITAWEEVGQLSTSTCLEEEVSIPRTVSFLVIYISKRGIVEVWTPQQGTRVAAFNYSKGAKLINISVDSSADNDQAQCCLLNPDGRLDEVSVPFHCALKGDSSQKARDLHILQQLRTEHDASATSLDLLMDIRHASIVNQGLDFLLECRHLVDPDGFVKCLDSIVSQYGKAEALDAESRLLLSRCRILSRLARLYIHLKAMQSLPPDYDTVVNASHVSLQDVATILRLDGEEISRIFHRCTTPTLHPSTSQSAIEINTFLCAFELSIVHNSEDCVRVKSSLSGDDRQAIGYWIWGTAFSRNIDLLDELSLVLKSSSIAADDLVAMLVDYWLHLSSLALSNILHFHKLFRILCNSAGPENFNNIETPSPWWQNLKELLSKSCNLNQACCAALVVRSVMAEFEKRKINRLNDKNADDTDVNMDDSMNDWEDMSIDFCAWNVLSKQLEDLSFLSRLIHYRPVQLRETQSRSLDFLVEDKYFDNLEFSLASILQKGRGAISELIARWITQNLLEVRTVIGATETKENLDESMTDLSDAELAPEADKLSVGSSEEAVIIQDLFRDLRQHLPHSAQYDVIMLNVAVEYAAMWIRNPKHMKLLQRSLETVLPLHSHLFRHGICRTLWSMSFLPIFQDLAILMDKTGRLPKNFTSRKINLPSPDQAVPFLEITMKLLDTTVSSAMSSEIEPPPFIRYDDIWPTCEGATPMQEVSIRHRLVNIDLVLLHHQLAQTLHLVASLEIKGVHVFSLFDQRVGRFAFFKDLHSYPPLPSQEADPTVVYNRLQFLKQVISKAVEHMETNQSFALDYINQAIKLGYEWSIDVDELRIKYVDLLYLNHMDHLAHEVLVSIGSDEKLVSTLLVAAGRRLKMLLKPSDTSALSPMTTEWLLNGFSSDTDSFVRELETCDSGSTKTLALLVECLRRIPSECNDHFIASELHSLLTAMQRASL</sequence>
<keyword evidence="4" id="KW-0963">Cytoplasm</keyword>
<feature type="domain" description="Rab3-GAP regulatory subunit N-terminal" evidence="5">
    <location>
        <begin position="61"/>
        <end position="480"/>
    </location>
</feature>
<reference evidence="7" key="1">
    <citation type="submission" date="2021-11" db="EMBL/GenBank/DDBJ databases">
        <authorList>
            <person name="Schell T."/>
        </authorList>
    </citation>
    <scope>NUCLEOTIDE SEQUENCE</scope>
    <source>
        <strain evidence="7">M5</strain>
    </source>
</reference>
<organism evidence="7 8">
    <name type="scientific">Daphnia galeata</name>
    <dbReference type="NCBI Taxonomy" id="27404"/>
    <lineage>
        <taxon>Eukaryota</taxon>
        <taxon>Metazoa</taxon>
        <taxon>Ecdysozoa</taxon>
        <taxon>Arthropoda</taxon>
        <taxon>Crustacea</taxon>
        <taxon>Branchiopoda</taxon>
        <taxon>Diplostraca</taxon>
        <taxon>Cladocera</taxon>
        <taxon>Anomopoda</taxon>
        <taxon>Daphniidae</taxon>
        <taxon>Daphnia</taxon>
    </lineage>
</organism>
<dbReference type="InterPro" id="IPR029257">
    <property type="entry name" value="RAB3GAP2_C"/>
</dbReference>
<comment type="similarity">
    <text evidence="2">Belongs to the Rab3-GAP regulatory subunit family.</text>
</comment>
<evidence type="ECO:0000313" key="8">
    <source>
        <dbReference type="Proteomes" id="UP000789390"/>
    </source>
</evidence>
<dbReference type="InterPro" id="IPR032839">
    <property type="entry name" value="RAB3GAP_N"/>
</dbReference>
<name>A0A8J2S256_9CRUS</name>
<dbReference type="InterPro" id="IPR026059">
    <property type="entry name" value="Rab3GAP2"/>
</dbReference>
<dbReference type="PANTHER" id="PTHR12472">
    <property type="entry name" value="RAB3-GAP REGULATORY DOMAIN"/>
    <property type="match status" value="1"/>
</dbReference>
<dbReference type="Pfam" id="PF14655">
    <property type="entry name" value="RAB3GAP2_N"/>
    <property type="match status" value="1"/>
</dbReference>
<protein>
    <recommendedName>
        <fullName evidence="9">Rab3 GTPase-activating protein non-catalytic subunit</fullName>
    </recommendedName>
</protein>
<evidence type="ECO:0008006" key="9">
    <source>
        <dbReference type="Google" id="ProtNLM"/>
    </source>
</evidence>
<dbReference type="PANTHER" id="PTHR12472:SF0">
    <property type="entry name" value="RAB3 GTPASE-ACTIVATING PROTEIN NON-CATALYTIC SUBUNIT"/>
    <property type="match status" value="1"/>
</dbReference>
<evidence type="ECO:0000256" key="1">
    <source>
        <dbReference type="ARBA" id="ARBA00004496"/>
    </source>
</evidence>
<dbReference type="EMBL" id="CAKKLH010000334">
    <property type="protein sequence ID" value="CAH0112918.1"/>
    <property type="molecule type" value="Genomic_DNA"/>
</dbReference>
<evidence type="ECO:0000256" key="4">
    <source>
        <dbReference type="ARBA" id="ARBA00022490"/>
    </source>
</evidence>
<feature type="domain" description="Rab3GAP regulatory subunit C-terminal" evidence="6">
    <location>
        <begin position="738"/>
        <end position="1335"/>
    </location>
</feature>
<gene>
    <name evidence="7" type="ORF">DGAL_LOCUS16717</name>
</gene>
<evidence type="ECO:0000259" key="5">
    <source>
        <dbReference type="Pfam" id="PF14655"/>
    </source>
</evidence>
<comment type="subcellular location">
    <subcellularLocation>
        <location evidence="1">Cytoplasm</location>
    </subcellularLocation>
</comment>
<keyword evidence="8" id="KW-1185">Reference proteome</keyword>
<proteinExistence type="inferred from homology"/>
<dbReference type="GO" id="GO:0005737">
    <property type="term" value="C:cytoplasm"/>
    <property type="evidence" value="ECO:0007669"/>
    <property type="project" value="UniProtKB-SubCell"/>
</dbReference>
<evidence type="ECO:0000256" key="2">
    <source>
        <dbReference type="ARBA" id="ARBA00008153"/>
    </source>
</evidence>
<accession>A0A8J2S256</accession>
<evidence type="ECO:0000313" key="7">
    <source>
        <dbReference type="EMBL" id="CAH0112918.1"/>
    </source>
</evidence>